<dbReference type="GO" id="GO:0008284">
    <property type="term" value="P:positive regulation of cell population proliferation"/>
    <property type="evidence" value="ECO:0007669"/>
    <property type="project" value="UniProtKB-ARBA"/>
</dbReference>
<dbReference type="SUPFAM" id="SSF47095">
    <property type="entry name" value="HMG-box"/>
    <property type="match status" value="1"/>
</dbReference>
<dbReference type="GO" id="GO:1990907">
    <property type="term" value="C:beta-catenin-TCF complex"/>
    <property type="evidence" value="ECO:0007669"/>
    <property type="project" value="TreeGrafter"/>
</dbReference>
<keyword evidence="8" id="KW-0804">Transcription</keyword>
<name>A0A060X9K5_ONCMY</name>
<feature type="DNA-binding region" description="HMG box" evidence="10">
    <location>
        <begin position="387"/>
        <end position="455"/>
    </location>
</feature>
<dbReference type="GO" id="GO:0007507">
    <property type="term" value="P:heart development"/>
    <property type="evidence" value="ECO:0007669"/>
    <property type="project" value="UniProtKB-ARBA"/>
</dbReference>
<dbReference type="GO" id="GO:0021903">
    <property type="term" value="P:rostrocaudal neural tube patterning"/>
    <property type="evidence" value="ECO:0007669"/>
    <property type="project" value="UniProtKB-ARBA"/>
</dbReference>
<evidence type="ECO:0000256" key="11">
    <source>
        <dbReference type="SAM" id="MobiDB-lite"/>
    </source>
</evidence>
<evidence type="ECO:0000259" key="12">
    <source>
        <dbReference type="PROSITE" id="PS50118"/>
    </source>
</evidence>
<dbReference type="Pfam" id="PF00505">
    <property type="entry name" value="HMG_box"/>
    <property type="match status" value="1"/>
</dbReference>
<dbReference type="PaxDb" id="8022-A0A060X9K5"/>
<feature type="compositionally biased region" description="Pro residues" evidence="11">
    <location>
        <begin position="255"/>
        <end position="265"/>
    </location>
</feature>
<evidence type="ECO:0000256" key="3">
    <source>
        <dbReference type="ARBA" id="ARBA00022491"/>
    </source>
</evidence>
<feature type="compositionally biased region" description="Basic and acidic residues" evidence="11">
    <location>
        <begin position="19"/>
        <end position="45"/>
    </location>
</feature>
<dbReference type="GO" id="GO:0000981">
    <property type="term" value="F:DNA-binding transcription factor activity, RNA polymerase II-specific"/>
    <property type="evidence" value="ECO:0007669"/>
    <property type="project" value="TreeGrafter"/>
</dbReference>
<dbReference type="GO" id="GO:0010456">
    <property type="term" value="P:cell proliferation in dorsal spinal cord"/>
    <property type="evidence" value="ECO:0007669"/>
    <property type="project" value="UniProtKB-ARBA"/>
</dbReference>
<feature type="region of interest" description="Disordered" evidence="11">
    <location>
        <begin position="609"/>
        <end position="680"/>
    </location>
</feature>
<dbReference type="GO" id="GO:0048699">
    <property type="term" value="P:generation of neurons"/>
    <property type="evidence" value="ECO:0007669"/>
    <property type="project" value="TreeGrafter"/>
</dbReference>
<dbReference type="CDD" id="cd21996">
    <property type="entry name" value="HMG-box_TCF7-like"/>
    <property type="match status" value="1"/>
</dbReference>
<evidence type="ECO:0000256" key="7">
    <source>
        <dbReference type="ARBA" id="ARBA00023159"/>
    </source>
</evidence>
<feature type="compositionally biased region" description="Basic and acidic residues" evidence="11">
    <location>
        <begin position="375"/>
        <end position="384"/>
    </location>
</feature>
<dbReference type="SMART" id="SM00398">
    <property type="entry name" value="HMG"/>
    <property type="match status" value="1"/>
</dbReference>
<evidence type="ECO:0000313" key="14">
    <source>
        <dbReference type="Proteomes" id="UP000193380"/>
    </source>
</evidence>
<keyword evidence="5" id="KW-0805">Transcription regulation</keyword>
<comment type="subcellular location">
    <subcellularLocation>
        <location evidence="1">Nucleus</location>
    </subcellularLocation>
</comment>
<dbReference type="PROSITE" id="PS50118">
    <property type="entry name" value="HMG_BOX_2"/>
    <property type="match status" value="1"/>
</dbReference>
<dbReference type="PANTHER" id="PTHR10373:SF25">
    <property type="entry name" value="TRANSCRIPTION FACTOR 7-LIKE 1"/>
    <property type="match status" value="1"/>
</dbReference>
<dbReference type="GO" id="GO:0000785">
    <property type="term" value="C:chromatin"/>
    <property type="evidence" value="ECO:0007669"/>
    <property type="project" value="TreeGrafter"/>
</dbReference>
<dbReference type="InterPro" id="IPR027397">
    <property type="entry name" value="Catenin-bd_sf"/>
</dbReference>
<dbReference type="Pfam" id="PF08347">
    <property type="entry name" value="CTNNB1_binding"/>
    <property type="match status" value="2"/>
</dbReference>
<organism evidence="13 14">
    <name type="scientific">Oncorhynchus mykiss</name>
    <name type="common">Rainbow trout</name>
    <name type="synonym">Salmo gairdneri</name>
    <dbReference type="NCBI Taxonomy" id="8022"/>
    <lineage>
        <taxon>Eukaryota</taxon>
        <taxon>Metazoa</taxon>
        <taxon>Chordata</taxon>
        <taxon>Craniata</taxon>
        <taxon>Vertebrata</taxon>
        <taxon>Euteleostomi</taxon>
        <taxon>Actinopterygii</taxon>
        <taxon>Neopterygii</taxon>
        <taxon>Teleostei</taxon>
        <taxon>Protacanthopterygii</taxon>
        <taxon>Salmoniformes</taxon>
        <taxon>Salmonidae</taxon>
        <taxon>Salmoninae</taxon>
        <taxon>Oncorhynchus</taxon>
    </lineage>
</organism>
<accession>A0A060X9K5</accession>
<keyword evidence="6 10" id="KW-0238">DNA-binding</keyword>
<keyword evidence="9 10" id="KW-0539">Nucleus</keyword>
<feature type="compositionally biased region" description="Basic and acidic residues" evidence="11">
    <location>
        <begin position="550"/>
        <end position="563"/>
    </location>
</feature>
<dbReference type="GO" id="GO:0060070">
    <property type="term" value="P:canonical Wnt signaling pathway"/>
    <property type="evidence" value="ECO:0007669"/>
    <property type="project" value="TreeGrafter"/>
</dbReference>
<feature type="compositionally biased region" description="Low complexity" evidence="11">
    <location>
        <begin position="532"/>
        <end position="549"/>
    </location>
</feature>
<dbReference type="Gene3D" id="1.10.30.10">
    <property type="entry name" value="High mobility group box domain"/>
    <property type="match status" value="1"/>
</dbReference>
<evidence type="ECO:0000256" key="5">
    <source>
        <dbReference type="ARBA" id="ARBA00023015"/>
    </source>
</evidence>
<feature type="domain" description="HMG box" evidence="12">
    <location>
        <begin position="387"/>
        <end position="455"/>
    </location>
</feature>
<proteinExistence type="inferred from homology"/>
<evidence type="ECO:0000256" key="6">
    <source>
        <dbReference type="ARBA" id="ARBA00023125"/>
    </source>
</evidence>
<feature type="compositionally biased region" description="Polar residues" evidence="11">
    <location>
        <begin position="502"/>
        <end position="512"/>
    </location>
</feature>
<reference evidence="13" key="2">
    <citation type="submission" date="2014-03" db="EMBL/GenBank/DDBJ databases">
        <authorList>
            <person name="Genoscope - CEA"/>
        </authorList>
    </citation>
    <scope>NUCLEOTIDE SEQUENCE</scope>
</reference>
<dbReference type="InterPro" id="IPR013558">
    <property type="entry name" value="CTNNB1-bd_N"/>
</dbReference>
<keyword evidence="7" id="KW-0010">Activator</keyword>
<feature type="region of interest" description="Disordered" evidence="11">
    <location>
        <begin position="1"/>
        <end position="77"/>
    </location>
</feature>
<evidence type="ECO:0000256" key="1">
    <source>
        <dbReference type="ARBA" id="ARBA00004123"/>
    </source>
</evidence>
<dbReference type="Gene3D" id="4.10.900.10">
    <property type="entry name" value="TCF3-CBD (Catenin binding domain)"/>
    <property type="match status" value="1"/>
</dbReference>
<feature type="compositionally biased region" description="Polar residues" evidence="11">
    <location>
        <begin position="649"/>
        <end position="680"/>
    </location>
</feature>
<feature type="compositionally biased region" description="Gly residues" evidence="11">
    <location>
        <begin position="1"/>
        <end position="11"/>
    </location>
</feature>
<feature type="compositionally biased region" description="Low complexity" evidence="11">
    <location>
        <begin position="609"/>
        <end position="632"/>
    </location>
</feature>
<dbReference type="InterPro" id="IPR036910">
    <property type="entry name" value="HMG_box_dom_sf"/>
</dbReference>
<keyword evidence="4" id="KW-0879">Wnt signaling pathway</keyword>
<feature type="region of interest" description="Disordered" evidence="11">
    <location>
        <begin position="360"/>
        <end position="386"/>
    </location>
</feature>
<dbReference type="AlphaFoldDB" id="A0A060X9K5"/>
<evidence type="ECO:0000256" key="10">
    <source>
        <dbReference type="PROSITE-ProRule" id="PRU00267"/>
    </source>
</evidence>
<reference evidence="13" key="1">
    <citation type="journal article" date="2014" name="Nat. Commun.">
        <title>The rainbow trout genome provides novel insights into evolution after whole-genome duplication in vertebrates.</title>
        <authorList>
            <person name="Berthelot C."/>
            <person name="Brunet F."/>
            <person name="Chalopin D."/>
            <person name="Juanchich A."/>
            <person name="Bernard M."/>
            <person name="Noel B."/>
            <person name="Bento P."/>
            <person name="Da Silva C."/>
            <person name="Labadie K."/>
            <person name="Alberti A."/>
            <person name="Aury J.M."/>
            <person name="Louis A."/>
            <person name="Dehais P."/>
            <person name="Bardou P."/>
            <person name="Montfort J."/>
            <person name="Klopp C."/>
            <person name="Cabau C."/>
            <person name="Gaspin C."/>
            <person name="Thorgaard G.H."/>
            <person name="Boussaha M."/>
            <person name="Quillet E."/>
            <person name="Guyomard R."/>
            <person name="Galiana D."/>
            <person name="Bobe J."/>
            <person name="Volff J.N."/>
            <person name="Genet C."/>
            <person name="Wincker P."/>
            <person name="Jaillon O."/>
            <person name="Roest Crollius H."/>
            <person name="Guiguen Y."/>
        </authorList>
    </citation>
    <scope>NUCLEOTIDE SEQUENCE [LARGE SCALE GENOMIC DNA]</scope>
</reference>
<gene>
    <name evidence="13" type="ORF">GSONMT00012538001</name>
</gene>
<feature type="compositionally biased region" description="Low complexity" evidence="11">
    <location>
        <begin position="46"/>
        <end position="64"/>
    </location>
</feature>
<dbReference type="GO" id="GO:0030901">
    <property type="term" value="P:midbrain development"/>
    <property type="evidence" value="ECO:0007669"/>
    <property type="project" value="UniProtKB-ARBA"/>
</dbReference>
<dbReference type="EMBL" id="FR905111">
    <property type="protein sequence ID" value="CDQ76146.1"/>
    <property type="molecule type" value="Genomic_DNA"/>
</dbReference>
<dbReference type="PANTHER" id="PTHR10373">
    <property type="entry name" value="TRANSCRIPTION FACTOR 7 FAMILY MEMBER"/>
    <property type="match status" value="1"/>
</dbReference>
<evidence type="ECO:0000256" key="9">
    <source>
        <dbReference type="ARBA" id="ARBA00023242"/>
    </source>
</evidence>
<evidence type="ECO:0000256" key="4">
    <source>
        <dbReference type="ARBA" id="ARBA00022687"/>
    </source>
</evidence>
<dbReference type="FunFam" id="1.10.30.10:FF:000001">
    <property type="entry name" value="transcription factor 7 isoform X2"/>
    <property type="match status" value="1"/>
</dbReference>
<sequence length="680" mass="75031">MPQLDGGGGDDLGANDELISFKDEGEQEEKTAENVSSERDLDDVKSSLVNETENNSSSSDSEQAGSHRRPQQHRPDWESYVRQREFFAEALRQQHDSGLFKASPYAGYPLLMIPDLGNLANLSHLGNLGNPYLSPGALSPGARTYLQMKWPMLEVPGTSALKDPRSTSPAHMTKLPPLSLKERAVVAFSLHGQCSTCNKMLMTTMLISTLLNINLQAFYNYTLFVYLTVCKQLVGLSMFQKCIVFDTNANTNSRPFPPRTPPPHLSPDTGLPRTPHPAELSPYYPLSPGGMGHMTHPLGWLPGQSMYGIPAGGFRPSYPAALAMNSSMSSLVASRFSPHMVPSLQTSVPHPAIVSTAIKQEPRDGNRHGCGVSMGDREKEEEKKPHVKKPLNAFMLYMKEQRPKVVAECTLKESAAINQILGRRWHSLSREEQSKYYDMARKERQLHSQLYPGWSARDNYGKRKKRKRDGRPETAPDGQITHTQSAAPEEHFSPQPKKSCVSYGTQERPSVSHTHLTHTHLSQASPASSLDSPATPTTALASPAAPAPTHTEHTHSHSEHTHPEQVQPLSLTTKPPRPHSHRETHGQTYTHIQSHTHPHLFTHTHLPLTTKTTSSQSSSSHPPFSPHMSSSSNQTPPLLTGPIPFTSGLAPTTSIHQSTMSSHHVMLQSQPLSLVTRNNH</sequence>
<keyword evidence="3" id="KW-0678">Repressor</keyword>
<protein>
    <recommendedName>
        <fullName evidence="12">HMG box domain-containing protein</fullName>
    </recommendedName>
</protein>
<evidence type="ECO:0000256" key="8">
    <source>
        <dbReference type="ARBA" id="ARBA00023163"/>
    </source>
</evidence>
<dbReference type="FunFam" id="4.10.900.10:FF:000002">
    <property type="entry name" value="transcription factor 7-like 2 isoform X1"/>
    <property type="match status" value="1"/>
</dbReference>
<dbReference type="InterPro" id="IPR009071">
    <property type="entry name" value="HMG_box_dom"/>
</dbReference>
<dbReference type="GO" id="GO:0060847">
    <property type="term" value="P:endothelial cell fate specification"/>
    <property type="evidence" value="ECO:0007669"/>
    <property type="project" value="UniProtKB-ARBA"/>
</dbReference>
<feature type="compositionally biased region" description="Polar residues" evidence="11">
    <location>
        <begin position="522"/>
        <end position="531"/>
    </location>
</feature>
<evidence type="ECO:0000313" key="13">
    <source>
        <dbReference type="EMBL" id="CDQ76146.1"/>
    </source>
</evidence>
<evidence type="ECO:0000256" key="2">
    <source>
        <dbReference type="ARBA" id="ARBA00006569"/>
    </source>
</evidence>
<dbReference type="Proteomes" id="UP000193380">
    <property type="component" value="Unassembled WGS sequence"/>
</dbReference>
<comment type="similarity">
    <text evidence="2">Belongs to the TCF/LEF family.</text>
</comment>
<dbReference type="GO" id="GO:0000978">
    <property type="term" value="F:RNA polymerase II cis-regulatory region sequence-specific DNA binding"/>
    <property type="evidence" value="ECO:0007669"/>
    <property type="project" value="TreeGrafter"/>
</dbReference>
<dbReference type="InterPro" id="IPR024940">
    <property type="entry name" value="TCF/LEF"/>
</dbReference>
<dbReference type="STRING" id="8022.A0A060X9K5"/>
<feature type="region of interest" description="Disordered" evidence="11">
    <location>
        <begin position="448"/>
        <end position="588"/>
    </location>
</feature>
<feature type="region of interest" description="Disordered" evidence="11">
    <location>
        <begin position="250"/>
        <end position="276"/>
    </location>
</feature>